<proteinExistence type="predicted"/>
<gene>
    <name evidence="1" type="ORF">LCGC14_0745190</name>
</gene>
<dbReference type="EMBL" id="LAZR01001774">
    <property type="protein sequence ID" value="KKN39236.1"/>
    <property type="molecule type" value="Genomic_DNA"/>
</dbReference>
<protein>
    <submittedName>
        <fullName evidence="1">Uncharacterized protein</fullName>
    </submittedName>
</protein>
<comment type="caution">
    <text evidence="1">The sequence shown here is derived from an EMBL/GenBank/DDBJ whole genome shotgun (WGS) entry which is preliminary data.</text>
</comment>
<reference evidence="1" key="1">
    <citation type="journal article" date="2015" name="Nature">
        <title>Complex archaea that bridge the gap between prokaryotes and eukaryotes.</title>
        <authorList>
            <person name="Spang A."/>
            <person name="Saw J.H."/>
            <person name="Jorgensen S.L."/>
            <person name="Zaremba-Niedzwiedzka K."/>
            <person name="Martijn J."/>
            <person name="Lind A.E."/>
            <person name="van Eijk R."/>
            <person name="Schleper C."/>
            <person name="Guy L."/>
            <person name="Ettema T.J."/>
        </authorList>
    </citation>
    <scope>NUCLEOTIDE SEQUENCE</scope>
</reference>
<accession>A0A0F9SQI7</accession>
<organism evidence="1">
    <name type="scientific">marine sediment metagenome</name>
    <dbReference type="NCBI Taxonomy" id="412755"/>
    <lineage>
        <taxon>unclassified sequences</taxon>
        <taxon>metagenomes</taxon>
        <taxon>ecological metagenomes</taxon>
    </lineage>
</organism>
<sequence length="81" mass="8984">MPKLKVVHVTWRDSVALHGWDRYDAERGAALIESIGFLVAENDDHLAIATSHDVGPANEPWCQLTIIPAEAIVKKRVVRDA</sequence>
<dbReference type="AlphaFoldDB" id="A0A0F9SQI7"/>
<evidence type="ECO:0000313" key="1">
    <source>
        <dbReference type="EMBL" id="KKN39236.1"/>
    </source>
</evidence>
<name>A0A0F9SQI7_9ZZZZ</name>